<organism evidence="4 5">
    <name type="scientific">Chryseobacterium turcicum</name>
    <dbReference type="NCBI Taxonomy" id="2898076"/>
    <lineage>
        <taxon>Bacteria</taxon>
        <taxon>Pseudomonadati</taxon>
        <taxon>Bacteroidota</taxon>
        <taxon>Flavobacteriia</taxon>
        <taxon>Flavobacteriales</taxon>
        <taxon>Weeksellaceae</taxon>
        <taxon>Chryseobacterium group</taxon>
        <taxon>Chryseobacterium</taxon>
    </lineage>
</organism>
<dbReference type="RefSeq" id="WP_230672650.1">
    <property type="nucleotide sequence ID" value="NZ_JAJNAY010000003.1"/>
</dbReference>
<sequence length="341" mass="37920">MEKFKQIWKSQSEDQRRKIIAYSIVGVLGVGMFSAVYLIKSEDTIQKVDELSNPDAKAGKNYNSRLEANQMDRKDSSNINMAIDEIFGTSKPEPVTEEQAEINSETYYEPNYSSPQSSQTNYSGSARGGGASTRRSYQYENEKNNDSEFYEEPQNTLGISKAEKRESTKRYSKKELVGLEELAENIDREEDISNLQQEKKTMQIKARLLSQGFINTGKSISFVLLEKAKINDVTTKKGQIVTGVAQEQNNRLMVKFTTIKADGKIIPVEMQLYGSDGMEGLPISGVEQQSSGRTSSIINSTIGSVPVIGGIANDAIQNTSSNRKSNIKLTPNISCIILYKI</sequence>
<gene>
    <name evidence="4" type="ORF">LO744_20220</name>
</gene>
<feature type="transmembrane region" description="Helical" evidence="2">
    <location>
        <begin position="20"/>
        <end position="39"/>
    </location>
</feature>
<evidence type="ECO:0000256" key="2">
    <source>
        <dbReference type="SAM" id="Phobius"/>
    </source>
</evidence>
<proteinExistence type="predicted"/>
<dbReference type="Proteomes" id="UP001108025">
    <property type="component" value="Unassembled WGS sequence"/>
</dbReference>
<comment type="caution">
    <text evidence="4">The sequence shown here is derived from an EMBL/GenBank/DDBJ whole genome shotgun (WGS) entry which is preliminary data.</text>
</comment>
<feature type="domain" description="Conjugative transposon TraM C-terminal" evidence="3">
    <location>
        <begin position="204"/>
        <end position="325"/>
    </location>
</feature>
<keyword evidence="2" id="KW-0812">Transmembrane</keyword>
<name>A0A9Q3YYU5_9FLAO</name>
<evidence type="ECO:0000313" key="5">
    <source>
        <dbReference type="Proteomes" id="UP001108025"/>
    </source>
</evidence>
<dbReference type="EMBL" id="JAJNAY010000003">
    <property type="protein sequence ID" value="MCD1119172.1"/>
    <property type="molecule type" value="Genomic_DNA"/>
</dbReference>
<dbReference type="Pfam" id="PF12508">
    <property type="entry name" value="Transposon_TraM"/>
    <property type="match status" value="1"/>
</dbReference>
<reference evidence="4" key="1">
    <citation type="submission" date="2021-11" db="EMBL/GenBank/DDBJ databases">
        <title>Description of novel Chryseobacterium species.</title>
        <authorList>
            <person name="Saticioglu I.B."/>
            <person name="Ay H."/>
            <person name="Altun S."/>
            <person name="Duman M."/>
        </authorList>
    </citation>
    <scope>NUCLEOTIDE SEQUENCE</scope>
    <source>
        <strain evidence="4">C-17</strain>
    </source>
</reference>
<evidence type="ECO:0000313" key="4">
    <source>
        <dbReference type="EMBL" id="MCD1119172.1"/>
    </source>
</evidence>
<protein>
    <submittedName>
        <fullName evidence="4">Conjugative transposon protein TraM</fullName>
    </submittedName>
</protein>
<accession>A0A9Q3YYU5</accession>
<feature type="compositionally biased region" description="Polar residues" evidence="1">
    <location>
        <begin position="107"/>
        <end position="122"/>
    </location>
</feature>
<feature type="region of interest" description="Disordered" evidence="1">
    <location>
        <begin position="107"/>
        <end position="165"/>
    </location>
</feature>
<keyword evidence="5" id="KW-1185">Reference proteome</keyword>
<dbReference type="InterPro" id="IPR055407">
    <property type="entry name" value="TraM_C"/>
</dbReference>
<keyword evidence="2" id="KW-1133">Transmembrane helix</keyword>
<evidence type="ECO:0000256" key="1">
    <source>
        <dbReference type="SAM" id="MobiDB-lite"/>
    </source>
</evidence>
<evidence type="ECO:0000259" key="3">
    <source>
        <dbReference type="Pfam" id="PF12508"/>
    </source>
</evidence>
<keyword evidence="2" id="KW-0472">Membrane</keyword>
<dbReference type="AlphaFoldDB" id="A0A9Q3YYU5"/>